<dbReference type="OrthoDB" id="792939at2"/>
<keyword evidence="2" id="KW-1185">Reference proteome</keyword>
<dbReference type="InterPro" id="IPR018490">
    <property type="entry name" value="cNMP-bd_dom_sf"/>
</dbReference>
<dbReference type="RefSeq" id="WP_111593523.1">
    <property type="nucleotide sequence ID" value="NZ_QLMA01000006.1"/>
</dbReference>
<dbReference type="EMBL" id="QLMA01000006">
    <property type="protein sequence ID" value="RAJ79047.1"/>
    <property type="molecule type" value="Genomic_DNA"/>
</dbReference>
<evidence type="ECO:0000313" key="1">
    <source>
        <dbReference type="EMBL" id="RAJ79047.1"/>
    </source>
</evidence>
<gene>
    <name evidence="1" type="ORF">CLV59_106107</name>
</gene>
<dbReference type="SUPFAM" id="SSF51206">
    <property type="entry name" value="cAMP-binding domain-like"/>
    <property type="match status" value="1"/>
</dbReference>
<sequence length="189" mass="22137">MTALEQYISSYFGVPEEDVAAISSYFKPQQLRKQEYYLKAGQVCDTLSFQHSGLTRFFVQLPEKEVTQWIGTPAYFMTDLNGLMFGKPSRWSIQALEDCELFTIHKKDYLALGEQMPAWHELEKKFIARCFTYMEDRVFNLLAMSAEQRYQWLFGQHPALFNQVPLQFLASMLGMTPETLSRIRKKQLM</sequence>
<accession>A0A327VSM2</accession>
<comment type="caution">
    <text evidence="1">The sequence shown here is derived from an EMBL/GenBank/DDBJ whole genome shotgun (WGS) entry which is preliminary data.</text>
</comment>
<protein>
    <submittedName>
        <fullName evidence="1">CRP-like cAMP-binding protein</fullName>
    </submittedName>
</protein>
<dbReference type="Gene3D" id="2.60.120.10">
    <property type="entry name" value="Jelly Rolls"/>
    <property type="match status" value="1"/>
</dbReference>
<name>A0A327VSM2_9BACT</name>
<dbReference type="Proteomes" id="UP000249819">
    <property type="component" value="Unassembled WGS sequence"/>
</dbReference>
<reference evidence="1 2" key="1">
    <citation type="submission" date="2018-06" db="EMBL/GenBank/DDBJ databases">
        <title>Genomic Encyclopedia of Archaeal and Bacterial Type Strains, Phase II (KMG-II): from individual species to whole genera.</title>
        <authorList>
            <person name="Goeker M."/>
        </authorList>
    </citation>
    <scope>NUCLEOTIDE SEQUENCE [LARGE SCALE GENOMIC DNA]</scope>
    <source>
        <strain evidence="1 2">DSM 29821</strain>
    </source>
</reference>
<dbReference type="InterPro" id="IPR014710">
    <property type="entry name" value="RmlC-like_jellyroll"/>
</dbReference>
<organism evidence="1 2">
    <name type="scientific">Chitinophaga dinghuensis</name>
    <dbReference type="NCBI Taxonomy" id="1539050"/>
    <lineage>
        <taxon>Bacteria</taxon>
        <taxon>Pseudomonadati</taxon>
        <taxon>Bacteroidota</taxon>
        <taxon>Chitinophagia</taxon>
        <taxon>Chitinophagales</taxon>
        <taxon>Chitinophagaceae</taxon>
        <taxon>Chitinophaga</taxon>
    </lineage>
</organism>
<dbReference type="AlphaFoldDB" id="A0A327VSM2"/>
<evidence type="ECO:0000313" key="2">
    <source>
        <dbReference type="Proteomes" id="UP000249819"/>
    </source>
</evidence>
<proteinExistence type="predicted"/>